<accession>A0A438I680</accession>
<organism evidence="1 2">
    <name type="scientific">Vitis vinifera</name>
    <name type="common">Grape</name>
    <dbReference type="NCBI Taxonomy" id="29760"/>
    <lineage>
        <taxon>Eukaryota</taxon>
        <taxon>Viridiplantae</taxon>
        <taxon>Streptophyta</taxon>
        <taxon>Embryophyta</taxon>
        <taxon>Tracheophyta</taxon>
        <taxon>Spermatophyta</taxon>
        <taxon>Magnoliopsida</taxon>
        <taxon>eudicotyledons</taxon>
        <taxon>Gunneridae</taxon>
        <taxon>Pentapetalae</taxon>
        <taxon>rosids</taxon>
        <taxon>Vitales</taxon>
        <taxon>Vitaceae</taxon>
        <taxon>Viteae</taxon>
        <taxon>Vitis</taxon>
    </lineage>
</organism>
<dbReference type="PANTHER" id="PTHR47481">
    <property type="match status" value="1"/>
</dbReference>
<dbReference type="AlphaFoldDB" id="A0A438I680"/>
<name>A0A438I680_VITVI</name>
<dbReference type="Proteomes" id="UP000288805">
    <property type="component" value="Unassembled WGS sequence"/>
</dbReference>
<evidence type="ECO:0000313" key="2">
    <source>
        <dbReference type="Proteomes" id="UP000288805"/>
    </source>
</evidence>
<dbReference type="PANTHER" id="PTHR47481:SF22">
    <property type="entry name" value="RETROTRANSPOSON GAG DOMAIN-CONTAINING PROTEIN"/>
    <property type="match status" value="1"/>
</dbReference>
<reference evidence="1 2" key="1">
    <citation type="journal article" date="2018" name="PLoS Genet.">
        <title>Population sequencing reveals clonal diversity and ancestral inbreeding in the grapevine cultivar Chardonnay.</title>
        <authorList>
            <person name="Roach M.J."/>
            <person name="Johnson D.L."/>
            <person name="Bohlmann J."/>
            <person name="van Vuuren H.J."/>
            <person name="Jones S.J."/>
            <person name="Pretorius I.S."/>
            <person name="Schmidt S.A."/>
            <person name="Borneman A.R."/>
        </authorList>
    </citation>
    <scope>NUCLEOTIDE SEQUENCE [LARGE SCALE GENOMIC DNA]</scope>
    <source>
        <strain evidence="2">cv. Chardonnay</strain>
        <tissue evidence="1">Leaf</tissue>
    </source>
</reference>
<dbReference type="EMBL" id="QGNW01000139">
    <property type="protein sequence ID" value="RVW92224.1"/>
    <property type="molecule type" value="Genomic_DNA"/>
</dbReference>
<sequence>MHGSIIQELQYTVAGGTKVVSGESLSPRSTRGYLRTSLRCKQESLSSFTTFFRTLGDVAPHIATWQPMRSPGIPTSKPFILLIPMATENTQIIIPNAQEPTKPLTMITIHNSIKLTPTNYLSWKTQMEAIFIDYDLQKFIDGSHLAPPTTITTNNVVSTNPAYQTWLRQDKLLFGALVGTLSPTLVPLITQSKTSYEA</sequence>
<comment type="caution">
    <text evidence="1">The sequence shown here is derived from an EMBL/GenBank/DDBJ whole genome shotgun (WGS) entry which is preliminary data.</text>
</comment>
<gene>
    <name evidence="1" type="primary">RE2_1133</name>
    <name evidence="1" type="ORF">CK203_027159</name>
</gene>
<proteinExistence type="predicted"/>
<protein>
    <submittedName>
        <fullName evidence="1">Retrovirus-related Pol polyprotein from transposon RE2</fullName>
    </submittedName>
</protein>
<evidence type="ECO:0000313" key="1">
    <source>
        <dbReference type="EMBL" id="RVW92224.1"/>
    </source>
</evidence>